<dbReference type="PANTHER" id="PTHR43725:SF32">
    <property type="entry name" value="NAD-DEPENDENT EPIMERASE_DEHYDRATASE DOMAIN-CONTAINING PROTEIN"/>
    <property type="match status" value="1"/>
</dbReference>
<feature type="domain" description="NAD-dependent epimerase/dehydratase" evidence="6">
    <location>
        <begin position="18"/>
        <end position="55"/>
    </location>
</feature>
<keyword evidence="8" id="KW-1185">Reference proteome</keyword>
<dbReference type="Pfam" id="PF01370">
    <property type="entry name" value="Epimerase"/>
    <property type="match status" value="2"/>
</dbReference>
<feature type="domain" description="NAD-dependent epimerase/dehydratase" evidence="6">
    <location>
        <begin position="103"/>
        <end position="234"/>
    </location>
</feature>
<comment type="pathway">
    <text evidence="1">Carbohydrate metabolism; galactose metabolism.</text>
</comment>
<organism evidence="7 8">
    <name type="scientific">Deinococcus carri</name>
    <dbReference type="NCBI Taxonomy" id="1211323"/>
    <lineage>
        <taxon>Bacteria</taxon>
        <taxon>Thermotogati</taxon>
        <taxon>Deinococcota</taxon>
        <taxon>Deinococci</taxon>
        <taxon>Deinococcales</taxon>
        <taxon>Deinococcaceae</taxon>
        <taxon>Deinococcus</taxon>
    </lineage>
</organism>
<dbReference type="InterPro" id="IPR036291">
    <property type="entry name" value="NAD(P)-bd_dom_sf"/>
</dbReference>
<evidence type="ECO:0000313" key="7">
    <source>
        <dbReference type="EMBL" id="GAA5514321.1"/>
    </source>
</evidence>
<evidence type="ECO:0000256" key="1">
    <source>
        <dbReference type="ARBA" id="ARBA00004947"/>
    </source>
</evidence>
<evidence type="ECO:0000259" key="6">
    <source>
        <dbReference type="Pfam" id="PF01370"/>
    </source>
</evidence>
<comment type="caution">
    <text evidence="7">The sequence shown here is derived from an EMBL/GenBank/DDBJ whole genome shotgun (WGS) entry which is preliminary data.</text>
</comment>
<dbReference type="PANTHER" id="PTHR43725">
    <property type="entry name" value="UDP-GLUCOSE 4-EPIMERASE"/>
    <property type="match status" value="1"/>
</dbReference>
<dbReference type="Gene3D" id="3.40.50.720">
    <property type="entry name" value="NAD(P)-binding Rossmann-like Domain"/>
    <property type="match status" value="1"/>
</dbReference>
<gene>
    <name evidence="7" type="ORF">Dcar01_03076</name>
</gene>
<comment type="similarity">
    <text evidence="2">Belongs to the NAD(P)-dependent epimerase/dehydratase family.</text>
</comment>
<dbReference type="SUPFAM" id="SSF51735">
    <property type="entry name" value="NAD(P)-binding Rossmann-fold domains"/>
    <property type="match status" value="1"/>
</dbReference>
<sequence>MTEPEMTGTETTGTELHVLVLGGTQFVGRHIVEALLAAGHRVSVLTRGRTLDELPETVERLKGDRDEGQAGLTALSGRTWDACVDVSGYTPRQVRASAERLRDSVQRYVFISTGSVYAEQHRHPIREDDPLLPAAAEDLTEVTGETYGPLKVTCERIVEEVYGERATILRPQIVAGPYDPTGRYTSWIDRVAAGGAFLAPGDGTDFVQVIDARDLAHFTVTVLEEDVPGIFNLAGPRLSWREFLDTAREATGADARPVWVDAATLEAQDVGWRELPVWLPADSEQGGLMDMDNGRARAAGLTLRDPLTTARETRGWSAGTPQKTFLTREREAEVLAAQEEQ</sequence>
<dbReference type="Proteomes" id="UP001401887">
    <property type="component" value="Unassembled WGS sequence"/>
</dbReference>
<protein>
    <recommendedName>
        <fullName evidence="3">UDP-glucose 4-epimerase</fullName>
    </recommendedName>
    <alternativeName>
        <fullName evidence="5">Galactowaldenase</fullName>
    </alternativeName>
    <alternativeName>
        <fullName evidence="4">UDP-galactose 4-epimerase</fullName>
    </alternativeName>
</protein>
<name>A0ABP9WAE6_9DEIO</name>
<dbReference type="CDD" id="cd05265">
    <property type="entry name" value="SDR_a1"/>
    <property type="match status" value="1"/>
</dbReference>
<accession>A0ABP9WAE6</accession>
<evidence type="ECO:0000313" key="8">
    <source>
        <dbReference type="Proteomes" id="UP001401887"/>
    </source>
</evidence>
<dbReference type="EMBL" id="BAABRP010000016">
    <property type="protein sequence ID" value="GAA5514321.1"/>
    <property type="molecule type" value="Genomic_DNA"/>
</dbReference>
<dbReference type="InterPro" id="IPR001509">
    <property type="entry name" value="Epimerase_deHydtase"/>
</dbReference>
<evidence type="ECO:0000256" key="2">
    <source>
        <dbReference type="ARBA" id="ARBA00007637"/>
    </source>
</evidence>
<evidence type="ECO:0000256" key="3">
    <source>
        <dbReference type="ARBA" id="ARBA00018569"/>
    </source>
</evidence>
<evidence type="ECO:0000256" key="4">
    <source>
        <dbReference type="ARBA" id="ARBA00031367"/>
    </source>
</evidence>
<reference evidence="7 8" key="1">
    <citation type="submission" date="2024-02" db="EMBL/GenBank/DDBJ databases">
        <title>Deinococcus carri NBRC 110142.</title>
        <authorList>
            <person name="Ichikawa N."/>
            <person name="Katano-Makiyama Y."/>
            <person name="Hidaka K."/>
        </authorList>
    </citation>
    <scope>NUCLEOTIDE SEQUENCE [LARGE SCALE GENOMIC DNA]</scope>
    <source>
        <strain evidence="7 8">NBRC 110142</strain>
    </source>
</reference>
<dbReference type="RefSeq" id="WP_345466864.1">
    <property type="nucleotide sequence ID" value="NZ_BAABRP010000016.1"/>
</dbReference>
<proteinExistence type="inferred from homology"/>
<evidence type="ECO:0000256" key="5">
    <source>
        <dbReference type="ARBA" id="ARBA00033067"/>
    </source>
</evidence>